<organism evidence="2 3">
    <name type="scientific">Pedobacter hiemivivus</name>
    <dbReference type="NCBI Taxonomy" id="2530454"/>
    <lineage>
        <taxon>Bacteria</taxon>
        <taxon>Pseudomonadati</taxon>
        <taxon>Bacteroidota</taxon>
        <taxon>Sphingobacteriia</taxon>
        <taxon>Sphingobacteriales</taxon>
        <taxon>Sphingobacteriaceae</taxon>
        <taxon>Pedobacter</taxon>
    </lineage>
</organism>
<feature type="signal peptide" evidence="1">
    <location>
        <begin position="1"/>
        <end position="22"/>
    </location>
</feature>
<reference evidence="2 3" key="1">
    <citation type="submission" date="2019-02" db="EMBL/GenBank/DDBJ databases">
        <title>Pedobacter sp. RP-3-8 sp. nov., isolated from Arctic soil.</title>
        <authorList>
            <person name="Dahal R.H."/>
        </authorList>
    </citation>
    <scope>NUCLEOTIDE SEQUENCE [LARGE SCALE GENOMIC DNA]</scope>
    <source>
        <strain evidence="2 3">RP-3-8</strain>
    </source>
</reference>
<sequence length="166" mass="18847">MKKIIRVILPLLVLAISQQSCNGQGVDSIIKKYDDTDFSSLKGFSVYFRSAGHENNTSIYFVNSYGGGCSPYIVELNDRDKIIVNINNDLVLKSCSKDYMSREKITQVLVGYAQYDLCLVQVDNEGNVYINPDRPDRATLLRKSKSSTPKDLALFEHYKGNWYVKK</sequence>
<comment type="caution">
    <text evidence="2">The sequence shown here is derived from an EMBL/GenBank/DDBJ whole genome shotgun (WGS) entry which is preliminary data.</text>
</comment>
<dbReference type="AlphaFoldDB" id="A0A4R0NHF6"/>
<accession>A0A4R0NHF6</accession>
<protein>
    <submittedName>
        <fullName evidence="2">Uncharacterized protein</fullName>
    </submittedName>
</protein>
<gene>
    <name evidence="2" type="ORF">EZ444_00455</name>
</gene>
<dbReference type="EMBL" id="SJSM01000001">
    <property type="protein sequence ID" value="TCC99187.1"/>
    <property type="molecule type" value="Genomic_DNA"/>
</dbReference>
<evidence type="ECO:0000313" key="3">
    <source>
        <dbReference type="Proteomes" id="UP000291117"/>
    </source>
</evidence>
<dbReference type="RefSeq" id="WP_131606149.1">
    <property type="nucleotide sequence ID" value="NZ_SJSM01000001.1"/>
</dbReference>
<keyword evidence="1" id="KW-0732">Signal</keyword>
<proteinExistence type="predicted"/>
<dbReference type="Proteomes" id="UP000291117">
    <property type="component" value="Unassembled WGS sequence"/>
</dbReference>
<feature type="chain" id="PRO_5020311718" evidence="1">
    <location>
        <begin position="23"/>
        <end position="166"/>
    </location>
</feature>
<evidence type="ECO:0000313" key="2">
    <source>
        <dbReference type="EMBL" id="TCC99187.1"/>
    </source>
</evidence>
<keyword evidence="3" id="KW-1185">Reference proteome</keyword>
<evidence type="ECO:0000256" key="1">
    <source>
        <dbReference type="SAM" id="SignalP"/>
    </source>
</evidence>
<name>A0A4R0NHF6_9SPHI</name>
<dbReference type="OrthoDB" id="799908at2"/>